<keyword evidence="1" id="KW-0175">Coiled coil</keyword>
<evidence type="ECO:0000313" key="2">
    <source>
        <dbReference type="EMBL" id="KAK9208896.1"/>
    </source>
</evidence>
<dbReference type="PANTHER" id="PTHR47747:SF3">
    <property type="entry name" value="OS03G0853600 PROTEIN"/>
    <property type="match status" value="1"/>
</dbReference>
<dbReference type="PANTHER" id="PTHR47747">
    <property type="entry name" value="RIBONUCLEASE P PROTEIN SUBUNIT P38-LIKE PROTEIN"/>
    <property type="match status" value="1"/>
</dbReference>
<dbReference type="Proteomes" id="UP001428341">
    <property type="component" value="Unassembled WGS sequence"/>
</dbReference>
<reference evidence="2 3" key="1">
    <citation type="submission" date="2024-05" db="EMBL/GenBank/DDBJ databases">
        <title>Haplotype-resolved chromosome-level genome assembly of Huyou (Citrus changshanensis).</title>
        <authorList>
            <person name="Miao C."/>
            <person name="Chen W."/>
            <person name="Wu Y."/>
            <person name="Wang L."/>
            <person name="Zhao S."/>
            <person name="Grierson D."/>
            <person name="Xu C."/>
            <person name="Chen K."/>
        </authorList>
    </citation>
    <scope>NUCLEOTIDE SEQUENCE [LARGE SCALE GENOMIC DNA]</scope>
    <source>
        <strain evidence="2">01-14</strain>
        <tissue evidence="2">Leaf</tissue>
    </source>
</reference>
<evidence type="ECO:0000313" key="3">
    <source>
        <dbReference type="Proteomes" id="UP001428341"/>
    </source>
</evidence>
<keyword evidence="3" id="KW-1185">Reference proteome</keyword>
<evidence type="ECO:0000256" key="1">
    <source>
        <dbReference type="SAM" id="Coils"/>
    </source>
</evidence>
<dbReference type="EMBL" id="JBCGBO010000004">
    <property type="protein sequence ID" value="KAK9208896.1"/>
    <property type="molecule type" value="Genomic_DNA"/>
</dbReference>
<protein>
    <submittedName>
        <fullName evidence="2">Uncharacterized protein</fullName>
    </submittedName>
</protein>
<gene>
    <name evidence="2" type="ORF">WN944_001257</name>
</gene>
<comment type="caution">
    <text evidence="2">The sequence shown here is derived from an EMBL/GenBank/DDBJ whole genome shotgun (WGS) entry which is preliminary data.</text>
</comment>
<feature type="coiled-coil region" evidence="1">
    <location>
        <begin position="23"/>
        <end position="71"/>
    </location>
</feature>
<accession>A0AAP0MKM0</accession>
<sequence>MKLWRKEDLKANARVVKTFVSHRNTWQTEEKRLLQQIDAATEEMTSLRSKIKELQREKLEYDKRVQEFEDIIEFMSRRGCEFEVKQQQQHYDQH</sequence>
<dbReference type="AlphaFoldDB" id="A0AAP0MKM0"/>
<proteinExistence type="predicted"/>
<name>A0AAP0MKM0_9ROSI</name>
<organism evidence="2 3">
    <name type="scientific">Citrus x changshan-huyou</name>
    <dbReference type="NCBI Taxonomy" id="2935761"/>
    <lineage>
        <taxon>Eukaryota</taxon>
        <taxon>Viridiplantae</taxon>
        <taxon>Streptophyta</taxon>
        <taxon>Embryophyta</taxon>
        <taxon>Tracheophyta</taxon>
        <taxon>Spermatophyta</taxon>
        <taxon>Magnoliopsida</taxon>
        <taxon>eudicotyledons</taxon>
        <taxon>Gunneridae</taxon>
        <taxon>Pentapetalae</taxon>
        <taxon>rosids</taxon>
        <taxon>malvids</taxon>
        <taxon>Sapindales</taxon>
        <taxon>Rutaceae</taxon>
        <taxon>Aurantioideae</taxon>
        <taxon>Citrus</taxon>
    </lineage>
</organism>